<sequence length="70" mass="7542">MIDRGNMRQKYDLEGSGCGECCTAFCCSCCEVAQTAKELDYLQMAPGGAPGGYVPQEKMDAVPQAPPQQY</sequence>
<evidence type="ECO:0008006" key="3">
    <source>
        <dbReference type="Google" id="ProtNLM"/>
    </source>
</evidence>
<protein>
    <recommendedName>
        <fullName evidence="3">Protein PLANT CADMIUM RESISTANCE 3</fullName>
    </recommendedName>
</protein>
<name>A0A8H8QVA3_9HELO</name>
<accession>A0A8H8QVA3</accession>
<evidence type="ECO:0000313" key="2">
    <source>
        <dbReference type="Proteomes" id="UP000431533"/>
    </source>
</evidence>
<gene>
    <name evidence="1" type="ORF">LHYA1_G007795</name>
</gene>
<keyword evidence="2" id="KW-1185">Reference proteome</keyword>
<dbReference type="RefSeq" id="XP_031001964.1">
    <property type="nucleotide sequence ID" value="XM_031152720.1"/>
</dbReference>
<dbReference type="GeneID" id="41987993"/>
<dbReference type="Pfam" id="PF04749">
    <property type="entry name" value="PLAC8"/>
    <property type="match status" value="1"/>
</dbReference>
<evidence type="ECO:0000313" key="1">
    <source>
        <dbReference type="EMBL" id="TVY23176.1"/>
    </source>
</evidence>
<dbReference type="Proteomes" id="UP000431533">
    <property type="component" value="Unassembled WGS sequence"/>
</dbReference>
<dbReference type="InterPro" id="IPR006461">
    <property type="entry name" value="PLAC_motif_containing"/>
</dbReference>
<organism evidence="1 2">
    <name type="scientific">Lachnellula hyalina</name>
    <dbReference type="NCBI Taxonomy" id="1316788"/>
    <lineage>
        <taxon>Eukaryota</taxon>
        <taxon>Fungi</taxon>
        <taxon>Dikarya</taxon>
        <taxon>Ascomycota</taxon>
        <taxon>Pezizomycotina</taxon>
        <taxon>Leotiomycetes</taxon>
        <taxon>Helotiales</taxon>
        <taxon>Lachnaceae</taxon>
        <taxon>Lachnellula</taxon>
    </lineage>
</organism>
<dbReference type="AlphaFoldDB" id="A0A8H8QVA3"/>
<reference evidence="1 2" key="1">
    <citation type="submission" date="2018-05" db="EMBL/GenBank/DDBJ databases">
        <title>Genome sequencing and assembly of the regulated plant pathogen Lachnellula willkommii and related sister species for the development of diagnostic species identification markers.</title>
        <authorList>
            <person name="Giroux E."/>
            <person name="Bilodeau G."/>
        </authorList>
    </citation>
    <scope>NUCLEOTIDE SEQUENCE [LARGE SCALE GENOMIC DNA]</scope>
    <source>
        <strain evidence="1 2">CBS 185.66</strain>
    </source>
</reference>
<proteinExistence type="predicted"/>
<comment type="caution">
    <text evidence="1">The sequence shown here is derived from an EMBL/GenBank/DDBJ whole genome shotgun (WGS) entry which is preliminary data.</text>
</comment>
<dbReference type="EMBL" id="QGMH01000199">
    <property type="protein sequence ID" value="TVY23176.1"/>
    <property type="molecule type" value="Genomic_DNA"/>
</dbReference>
<dbReference type="OrthoDB" id="1045822at2759"/>